<keyword evidence="4 8" id="KW-1133">Transmembrane helix</keyword>
<dbReference type="CDD" id="cd12912">
    <property type="entry name" value="PDC2_MCP_like"/>
    <property type="match status" value="1"/>
</dbReference>
<protein>
    <submittedName>
        <fullName evidence="11">Methyl-accepting chemotaxis sensory transducer</fullName>
    </submittedName>
</protein>
<dbReference type="SMART" id="SM00283">
    <property type="entry name" value="MA"/>
    <property type="match status" value="1"/>
</dbReference>
<keyword evidence="3 8" id="KW-0812">Transmembrane</keyword>
<evidence type="ECO:0000256" key="8">
    <source>
        <dbReference type="SAM" id="Phobius"/>
    </source>
</evidence>
<feature type="transmembrane region" description="Helical" evidence="8">
    <location>
        <begin position="17"/>
        <end position="39"/>
    </location>
</feature>
<dbReference type="Proteomes" id="UP000195569">
    <property type="component" value="Unassembled WGS sequence"/>
</dbReference>
<dbReference type="Gene3D" id="3.30.450.20">
    <property type="entry name" value="PAS domain"/>
    <property type="match status" value="2"/>
</dbReference>
<dbReference type="EMBL" id="CYGY02000021">
    <property type="protein sequence ID" value="SIT39178.1"/>
    <property type="molecule type" value="Genomic_DNA"/>
</dbReference>
<dbReference type="Pfam" id="PF00015">
    <property type="entry name" value="MCPsignal"/>
    <property type="match status" value="1"/>
</dbReference>
<comment type="subcellular location">
    <subcellularLocation>
        <location evidence="1">Cell membrane</location>
        <topology evidence="1">Multi-pass membrane protein</topology>
    </subcellularLocation>
</comment>
<dbReference type="GO" id="GO:0005886">
    <property type="term" value="C:plasma membrane"/>
    <property type="evidence" value="ECO:0007669"/>
    <property type="project" value="UniProtKB-SubCell"/>
</dbReference>
<sequence length="607" mass="62954">MRPYGVVVMFSSIRARIIAASVAIVVFALVASTLINYFIARSYNDDAIDRNLTSVASGHVVGIADWVAMKSRMIVSLQDAALAADPLPVFRQSAAAGGFTNVYAGYADKTFRFLDPTGIPPTYDPTGRPWYRQAAQAGKPVVEPPYVDGATGHLIVTFAVPIMRDGALKGVVAGDVAIDSVIANVKSIHPTPGSFGMLIDSSGHIVAHPDPKLTLKPVTDVSPDLGGLSGASLVGATAPVEVSVGGNTKLVRAQPVPGTDWYALVALDKTDATAGMRSQLTASLITLVVIVGVASLVVGAITATTFRRLSQVRRAMAAIGSGTGDLTQRLSADGHDEVADIARSFNSFVDKLNDVMRQIRDASESVRTAANEIAAGNQDLSSRTESAAASLQQTAASMEEITATVGQSAAAAGQADERAAAASRIASHGGTVVSAVVTTMGKIEEASGRIGDIIGVINGIAFQTNILALNAAVEAARAGEQGRGFAVVAQEVRSLAQRSAQAAREVKVLVESTVESVSAGSEQVRQAGETMREIVSNVANVTTIISEITHAANEQTRGIQEVNRAVTQLDEMVQQNAALVEQSTAAAMALQTQANALGSTVGQFRVA</sequence>
<evidence type="ECO:0000259" key="10">
    <source>
        <dbReference type="PROSITE" id="PS50885"/>
    </source>
</evidence>
<dbReference type="GO" id="GO:0004888">
    <property type="term" value="F:transmembrane signaling receptor activity"/>
    <property type="evidence" value="ECO:0007669"/>
    <property type="project" value="TreeGrafter"/>
</dbReference>
<dbReference type="Pfam" id="PF02743">
    <property type="entry name" value="dCache_1"/>
    <property type="match status" value="1"/>
</dbReference>
<evidence type="ECO:0000256" key="3">
    <source>
        <dbReference type="ARBA" id="ARBA00022692"/>
    </source>
</evidence>
<dbReference type="CDD" id="cd11386">
    <property type="entry name" value="MCP_signal"/>
    <property type="match status" value="1"/>
</dbReference>
<dbReference type="SUPFAM" id="SSF58104">
    <property type="entry name" value="Methyl-accepting chemotaxis protein (MCP) signaling domain"/>
    <property type="match status" value="1"/>
</dbReference>
<dbReference type="FunFam" id="1.10.287.950:FF:000001">
    <property type="entry name" value="Methyl-accepting chemotaxis sensory transducer"/>
    <property type="match status" value="1"/>
</dbReference>
<proteinExistence type="inferred from homology"/>
<organism evidence="11 12">
    <name type="scientific">Paraburkholderia piptadeniae</name>
    <dbReference type="NCBI Taxonomy" id="1701573"/>
    <lineage>
        <taxon>Bacteria</taxon>
        <taxon>Pseudomonadati</taxon>
        <taxon>Pseudomonadota</taxon>
        <taxon>Betaproteobacteria</taxon>
        <taxon>Burkholderiales</taxon>
        <taxon>Burkholderiaceae</taxon>
        <taxon>Paraburkholderia</taxon>
    </lineage>
</organism>
<dbReference type="Pfam" id="PF00672">
    <property type="entry name" value="HAMP"/>
    <property type="match status" value="1"/>
</dbReference>
<feature type="domain" description="HAMP" evidence="10">
    <location>
        <begin position="303"/>
        <end position="357"/>
    </location>
</feature>
<dbReference type="CDD" id="cd12913">
    <property type="entry name" value="PDC1_MCP_like"/>
    <property type="match status" value="1"/>
</dbReference>
<comment type="similarity">
    <text evidence="6">Belongs to the methyl-accepting chemotaxis (MCP) protein family.</text>
</comment>
<feature type="transmembrane region" description="Helical" evidence="8">
    <location>
        <begin position="284"/>
        <end position="306"/>
    </location>
</feature>
<dbReference type="CDD" id="cd06225">
    <property type="entry name" value="HAMP"/>
    <property type="match status" value="1"/>
</dbReference>
<dbReference type="PROSITE" id="PS50885">
    <property type="entry name" value="HAMP"/>
    <property type="match status" value="1"/>
</dbReference>
<keyword evidence="7" id="KW-0807">Transducer</keyword>
<dbReference type="GO" id="GO:0006935">
    <property type="term" value="P:chemotaxis"/>
    <property type="evidence" value="ECO:0007669"/>
    <property type="project" value="TreeGrafter"/>
</dbReference>
<evidence type="ECO:0000256" key="6">
    <source>
        <dbReference type="ARBA" id="ARBA00029447"/>
    </source>
</evidence>
<keyword evidence="2" id="KW-1003">Cell membrane</keyword>
<evidence type="ECO:0000313" key="12">
    <source>
        <dbReference type="Proteomes" id="UP000195569"/>
    </source>
</evidence>
<evidence type="ECO:0000313" key="11">
    <source>
        <dbReference type="EMBL" id="SIT39178.1"/>
    </source>
</evidence>
<dbReference type="InterPro" id="IPR033479">
    <property type="entry name" value="dCache_1"/>
</dbReference>
<evidence type="ECO:0000259" key="9">
    <source>
        <dbReference type="PROSITE" id="PS50111"/>
    </source>
</evidence>
<name>A0A1N7RVQ0_9BURK</name>
<keyword evidence="12" id="KW-1185">Reference proteome</keyword>
<dbReference type="AlphaFoldDB" id="A0A1N7RVQ0"/>
<evidence type="ECO:0000256" key="4">
    <source>
        <dbReference type="ARBA" id="ARBA00022989"/>
    </source>
</evidence>
<feature type="domain" description="Methyl-accepting transducer" evidence="9">
    <location>
        <begin position="362"/>
        <end position="591"/>
    </location>
</feature>
<dbReference type="PANTHER" id="PTHR43531:SF16">
    <property type="entry name" value="METHYL-ACCEPTING CHEMOTAXIS PROTEIN II"/>
    <property type="match status" value="1"/>
</dbReference>
<dbReference type="InterPro" id="IPR004089">
    <property type="entry name" value="MCPsignal_dom"/>
</dbReference>
<dbReference type="Gene3D" id="1.10.287.950">
    <property type="entry name" value="Methyl-accepting chemotaxis protein"/>
    <property type="match status" value="1"/>
</dbReference>
<dbReference type="InterPro" id="IPR003660">
    <property type="entry name" value="HAMP_dom"/>
</dbReference>
<dbReference type="SUPFAM" id="SSF103190">
    <property type="entry name" value="Sensory domain-like"/>
    <property type="match status" value="1"/>
</dbReference>
<evidence type="ECO:0000256" key="7">
    <source>
        <dbReference type="PROSITE-ProRule" id="PRU00284"/>
    </source>
</evidence>
<evidence type="ECO:0000256" key="2">
    <source>
        <dbReference type="ARBA" id="ARBA00022475"/>
    </source>
</evidence>
<reference evidence="11" key="1">
    <citation type="submission" date="2016-12" db="EMBL/GenBank/DDBJ databases">
        <authorList>
            <person name="Moulin L."/>
        </authorList>
    </citation>
    <scope>NUCLEOTIDE SEQUENCE [LARGE SCALE GENOMIC DNA]</scope>
    <source>
        <strain evidence="11">STM 7183</strain>
    </source>
</reference>
<dbReference type="PROSITE" id="PS50111">
    <property type="entry name" value="CHEMOTAXIS_TRANSDUC_2"/>
    <property type="match status" value="1"/>
</dbReference>
<dbReference type="SMART" id="SM00304">
    <property type="entry name" value="HAMP"/>
    <property type="match status" value="1"/>
</dbReference>
<dbReference type="InterPro" id="IPR051310">
    <property type="entry name" value="MCP_chemotaxis"/>
</dbReference>
<gene>
    <name evidence="11" type="ORF">BN2476_210079</name>
</gene>
<evidence type="ECO:0000256" key="5">
    <source>
        <dbReference type="ARBA" id="ARBA00023136"/>
    </source>
</evidence>
<comment type="caution">
    <text evidence="11">The sequence shown here is derived from an EMBL/GenBank/DDBJ whole genome shotgun (WGS) entry which is preliminary data.</text>
</comment>
<accession>A0A1N7RVQ0</accession>
<evidence type="ECO:0000256" key="1">
    <source>
        <dbReference type="ARBA" id="ARBA00004651"/>
    </source>
</evidence>
<dbReference type="PANTHER" id="PTHR43531">
    <property type="entry name" value="PROTEIN ICFG"/>
    <property type="match status" value="1"/>
</dbReference>
<dbReference type="InterPro" id="IPR029151">
    <property type="entry name" value="Sensor-like_sf"/>
</dbReference>
<dbReference type="GO" id="GO:0007165">
    <property type="term" value="P:signal transduction"/>
    <property type="evidence" value="ECO:0007669"/>
    <property type="project" value="UniProtKB-KW"/>
</dbReference>
<keyword evidence="5 8" id="KW-0472">Membrane</keyword>